<dbReference type="AlphaFoldDB" id="A0AAE0Q4X3"/>
<name>A0AAE0Q4X3_9TELE</name>
<sequence>MLIKRHNVYMMAWRCSSAALRLAVALSFSVRSFAEQKLLCSSDSLSVWWEYQGPLHHLSISTGPCTNGMDVIKANYTLITKFAVARAGYTVAAFYRNQLWGELFQPPMPCTDLKICNIVKGETLSETLSLPINPYNAAEGEYYIRSYLNIIDDLGREINISINFTVHVRNSGVNATYKEVTLLSGPVVLTSIEMSDCSLKEEKFNVTYTGMPLFTTVQLGFHLRGLYKNETWFSLHQPLGPCEDLRACDGIKGERIHETIQFSIKPYFTPDGEYQFIITANIIDDFDRELTVTIRSTVHIRNEK</sequence>
<evidence type="ECO:0000313" key="2">
    <source>
        <dbReference type="EMBL" id="KAK3513897.1"/>
    </source>
</evidence>
<comment type="caution">
    <text evidence="2">The sequence shown here is derived from an EMBL/GenBank/DDBJ whole genome shotgun (WGS) entry which is preliminary data.</text>
</comment>
<reference evidence="2" key="1">
    <citation type="submission" date="2023-06" db="EMBL/GenBank/DDBJ databases">
        <title>Male Hemibagrus guttatus genome.</title>
        <authorList>
            <person name="Bian C."/>
        </authorList>
    </citation>
    <scope>NUCLEOTIDE SEQUENCE</scope>
    <source>
        <strain evidence="2">Male_cb2023</strain>
        <tissue evidence="2">Muscle</tissue>
    </source>
</reference>
<gene>
    <name evidence="2" type="ORF">QTP70_032864</name>
</gene>
<keyword evidence="1" id="KW-0732">Signal</keyword>
<dbReference type="EMBL" id="JAUCMX010000022">
    <property type="protein sequence ID" value="KAK3513897.1"/>
    <property type="molecule type" value="Genomic_DNA"/>
</dbReference>
<accession>A0AAE0Q4X3</accession>
<keyword evidence="3" id="KW-1185">Reference proteome</keyword>
<organism evidence="2 3">
    <name type="scientific">Hemibagrus guttatus</name>
    <dbReference type="NCBI Taxonomy" id="175788"/>
    <lineage>
        <taxon>Eukaryota</taxon>
        <taxon>Metazoa</taxon>
        <taxon>Chordata</taxon>
        <taxon>Craniata</taxon>
        <taxon>Vertebrata</taxon>
        <taxon>Euteleostomi</taxon>
        <taxon>Actinopterygii</taxon>
        <taxon>Neopterygii</taxon>
        <taxon>Teleostei</taxon>
        <taxon>Ostariophysi</taxon>
        <taxon>Siluriformes</taxon>
        <taxon>Bagridae</taxon>
        <taxon>Hemibagrus</taxon>
    </lineage>
</organism>
<evidence type="ECO:0000313" key="3">
    <source>
        <dbReference type="Proteomes" id="UP001274896"/>
    </source>
</evidence>
<protein>
    <recommendedName>
        <fullName evidence="4">MD-2-related lipid-recognition domain-containing protein</fullName>
    </recommendedName>
</protein>
<evidence type="ECO:0000256" key="1">
    <source>
        <dbReference type="SAM" id="SignalP"/>
    </source>
</evidence>
<feature type="chain" id="PRO_5042093867" description="MD-2-related lipid-recognition domain-containing protein" evidence="1">
    <location>
        <begin position="35"/>
        <end position="304"/>
    </location>
</feature>
<evidence type="ECO:0008006" key="4">
    <source>
        <dbReference type="Google" id="ProtNLM"/>
    </source>
</evidence>
<proteinExistence type="predicted"/>
<dbReference type="Proteomes" id="UP001274896">
    <property type="component" value="Unassembled WGS sequence"/>
</dbReference>
<feature type="signal peptide" evidence="1">
    <location>
        <begin position="1"/>
        <end position="34"/>
    </location>
</feature>
<dbReference type="Gene3D" id="2.60.40.770">
    <property type="match status" value="2"/>
</dbReference>